<feature type="domain" description="Aminoacyl-transfer RNA synthetases class-II family profile" evidence="17">
    <location>
        <begin position="598"/>
        <end position="929"/>
    </location>
</feature>
<keyword evidence="16" id="KW-0812">Transmembrane</keyword>
<feature type="transmembrane region" description="Helical" evidence="16">
    <location>
        <begin position="77"/>
        <end position="103"/>
    </location>
</feature>
<dbReference type="InterPro" id="IPR018149">
    <property type="entry name" value="Lys-tRNA-synth_II_C"/>
</dbReference>
<evidence type="ECO:0000256" key="9">
    <source>
        <dbReference type="ARBA" id="ARBA00022917"/>
    </source>
</evidence>
<evidence type="ECO:0000256" key="3">
    <source>
        <dbReference type="ARBA" id="ARBA00013166"/>
    </source>
</evidence>
<comment type="catalytic activity">
    <reaction evidence="12 13">
        <text>tRNA(Lys) + L-lysine + ATP = L-lysyl-tRNA(Lys) + AMP + diphosphate</text>
        <dbReference type="Rhea" id="RHEA:20792"/>
        <dbReference type="Rhea" id="RHEA-COMP:9696"/>
        <dbReference type="Rhea" id="RHEA-COMP:9697"/>
        <dbReference type="ChEBI" id="CHEBI:30616"/>
        <dbReference type="ChEBI" id="CHEBI:32551"/>
        <dbReference type="ChEBI" id="CHEBI:33019"/>
        <dbReference type="ChEBI" id="CHEBI:78442"/>
        <dbReference type="ChEBI" id="CHEBI:78529"/>
        <dbReference type="ChEBI" id="CHEBI:456215"/>
        <dbReference type="EC" id="6.1.1.6"/>
    </reaction>
</comment>
<dbReference type="HAMAP" id="MF_00252">
    <property type="entry name" value="Lys_tRNA_synth_class2"/>
    <property type="match status" value="1"/>
</dbReference>
<dbReference type="Pfam" id="PF10058">
    <property type="entry name" value="Zn_ribbon_10"/>
    <property type="match status" value="1"/>
</dbReference>
<feature type="compositionally biased region" description="Polar residues" evidence="15">
    <location>
        <begin position="329"/>
        <end position="360"/>
    </location>
</feature>
<keyword evidence="9" id="KW-0648">Protein biosynthesis</keyword>
<dbReference type="InterPro" id="IPR045864">
    <property type="entry name" value="aa-tRNA-synth_II/BPL/LPL"/>
</dbReference>
<evidence type="ECO:0000256" key="5">
    <source>
        <dbReference type="ARBA" id="ARBA00022490"/>
    </source>
</evidence>
<dbReference type="PROSITE" id="PS50862">
    <property type="entry name" value="AA_TRNA_LIGASE_II"/>
    <property type="match status" value="1"/>
</dbReference>
<feature type="coiled-coil region" evidence="14">
    <location>
        <begin position="16"/>
        <end position="43"/>
    </location>
</feature>
<dbReference type="Pfam" id="PF00152">
    <property type="entry name" value="tRNA-synt_2"/>
    <property type="match status" value="1"/>
</dbReference>
<keyword evidence="5" id="KW-0963">Cytoplasm</keyword>
<dbReference type="SUPFAM" id="SSF55681">
    <property type="entry name" value="Class II aaRS and biotin synthetases"/>
    <property type="match status" value="1"/>
</dbReference>
<dbReference type="GO" id="GO:0004824">
    <property type="term" value="F:lysine-tRNA ligase activity"/>
    <property type="evidence" value="ECO:0007669"/>
    <property type="project" value="UniProtKB-EC"/>
</dbReference>
<organism evidence="18 19">
    <name type="scientific">Rotaria socialis</name>
    <dbReference type="NCBI Taxonomy" id="392032"/>
    <lineage>
        <taxon>Eukaryota</taxon>
        <taxon>Metazoa</taxon>
        <taxon>Spiralia</taxon>
        <taxon>Gnathifera</taxon>
        <taxon>Rotifera</taxon>
        <taxon>Eurotatoria</taxon>
        <taxon>Bdelloidea</taxon>
        <taxon>Philodinida</taxon>
        <taxon>Philodinidae</taxon>
        <taxon>Rotaria</taxon>
    </lineage>
</organism>
<evidence type="ECO:0000256" key="12">
    <source>
        <dbReference type="ARBA" id="ARBA00048573"/>
    </source>
</evidence>
<dbReference type="FunFam" id="3.30.930.10:FF:000238">
    <property type="entry name" value="Lysine--tRNA ligase"/>
    <property type="match status" value="1"/>
</dbReference>
<dbReference type="GO" id="GO:0005524">
    <property type="term" value="F:ATP binding"/>
    <property type="evidence" value="ECO:0007669"/>
    <property type="project" value="UniProtKB-KW"/>
</dbReference>
<evidence type="ECO:0000313" key="19">
    <source>
        <dbReference type="Proteomes" id="UP000663872"/>
    </source>
</evidence>
<keyword evidence="16" id="KW-1133">Transmembrane helix</keyword>
<dbReference type="FunFam" id="2.40.50.140:FF:000050">
    <property type="entry name" value="Lysine--tRNA ligase"/>
    <property type="match status" value="1"/>
</dbReference>
<keyword evidence="8" id="KW-0067">ATP-binding</keyword>
<evidence type="ECO:0000256" key="16">
    <source>
        <dbReference type="SAM" id="Phobius"/>
    </source>
</evidence>
<feature type="transmembrane region" description="Helical" evidence="16">
    <location>
        <begin position="51"/>
        <end position="71"/>
    </location>
</feature>
<dbReference type="CDD" id="cd00775">
    <property type="entry name" value="LysRS_core"/>
    <property type="match status" value="1"/>
</dbReference>
<dbReference type="SUPFAM" id="SSF50249">
    <property type="entry name" value="Nucleic acid-binding proteins"/>
    <property type="match status" value="1"/>
</dbReference>
<dbReference type="GO" id="GO:0006430">
    <property type="term" value="P:lysyl-tRNA aminoacylation"/>
    <property type="evidence" value="ECO:0007669"/>
    <property type="project" value="InterPro"/>
</dbReference>
<dbReference type="GO" id="GO:0005829">
    <property type="term" value="C:cytosol"/>
    <property type="evidence" value="ECO:0007669"/>
    <property type="project" value="TreeGrafter"/>
</dbReference>
<evidence type="ECO:0000256" key="1">
    <source>
        <dbReference type="ARBA" id="ARBA00004496"/>
    </source>
</evidence>
<keyword evidence="10" id="KW-0030">Aminoacyl-tRNA synthetase</keyword>
<dbReference type="InterPro" id="IPR019273">
    <property type="entry name" value="Lunapark_Znf"/>
</dbReference>
<dbReference type="NCBIfam" id="TIGR00499">
    <property type="entry name" value="lysS_bact"/>
    <property type="match status" value="1"/>
</dbReference>
<dbReference type="Gene3D" id="3.30.930.10">
    <property type="entry name" value="Bira Bifunctional Protein, Domain 2"/>
    <property type="match status" value="1"/>
</dbReference>
<dbReference type="PANTHER" id="PTHR42918:SF9">
    <property type="entry name" value="LYSINE--TRNA LIGASE"/>
    <property type="match status" value="1"/>
</dbReference>
<dbReference type="GO" id="GO:0000049">
    <property type="term" value="F:tRNA binding"/>
    <property type="evidence" value="ECO:0007669"/>
    <property type="project" value="TreeGrafter"/>
</dbReference>
<keyword evidence="14" id="KW-0175">Coiled coil</keyword>
<protein>
    <recommendedName>
        <fullName evidence="4 13">Lysine--tRNA ligase</fullName>
        <ecNumber evidence="3 13">6.1.1.6</ecNumber>
    </recommendedName>
    <alternativeName>
        <fullName evidence="11 13">Lysyl-tRNA synthetase</fullName>
    </alternativeName>
</protein>
<evidence type="ECO:0000256" key="7">
    <source>
        <dbReference type="ARBA" id="ARBA00022741"/>
    </source>
</evidence>
<reference evidence="18" key="1">
    <citation type="submission" date="2021-02" db="EMBL/GenBank/DDBJ databases">
        <authorList>
            <person name="Nowell W R."/>
        </authorList>
    </citation>
    <scope>NUCLEOTIDE SEQUENCE</scope>
</reference>
<evidence type="ECO:0000256" key="15">
    <source>
        <dbReference type="SAM" id="MobiDB-lite"/>
    </source>
</evidence>
<dbReference type="PANTHER" id="PTHR42918">
    <property type="entry name" value="LYSYL-TRNA SYNTHETASE"/>
    <property type="match status" value="1"/>
</dbReference>
<keyword evidence="7" id="KW-0547">Nucleotide-binding</keyword>
<dbReference type="CDD" id="cd04322">
    <property type="entry name" value="LysRS_N"/>
    <property type="match status" value="1"/>
</dbReference>
<evidence type="ECO:0000313" key="18">
    <source>
        <dbReference type="EMBL" id="CAF3300040.1"/>
    </source>
</evidence>
<comment type="subcellular location">
    <subcellularLocation>
        <location evidence="1">Cytoplasm</location>
    </subcellularLocation>
</comment>
<name>A0A817STD2_9BILA</name>
<evidence type="ECO:0000256" key="11">
    <source>
        <dbReference type="ARBA" id="ARBA00030563"/>
    </source>
</evidence>
<dbReference type="InterPro" id="IPR006195">
    <property type="entry name" value="aa-tRNA-synth_II"/>
</dbReference>
<dbReference type="InterPro" id="IPR004364">
    <property type="entry name" value="Aa-tRNA-synt_II"/>
</dbReference>
<gene>
    <name evidence="18" type="ORF">GRG538_LOCUS476</name>
</gene>
<dbReference type="EMBL" id="CAJNYT010000013">
    <property type="protein sequence ID" value="CAF3300040.1"/>
    <property type="molecule type" value="Genomic_DNA"/>
</dbReference>
<dbReference type="GO" id="GO:0017101">
    <property type="term" value="C:aminoacyl-tRNA synthetase multienzyme complex"/>
    <property type="evidence" value="ECO:0007669"/>
    <property type="project" value="TreeGrafter"/>
</dbReference>
<dbReference type="AlphaFoldDB" id="A0A817STD2"/>
<accession>A0A817STD2</accession>
<feature type="region of interest" description="Disordered" evidence="15">
    <location>
        <begin position="327"/>
        <end position="411"/>
    </location>
</feature>
<evidence type="ECO:0000256" key="6">
    <source>
        <dbReference type="ARBA" id="ARBA00022598"/>
    </source>
</evidence>
<dbReference type="Gene3D" id="2.40.50.140">
    <property type="entry name" value="Nucleic acid-binding proteins"/>
    <property type="match status" value="1"/>
</dbReference>
<dbReference type="InterPro" id="IPR044136">
    <property type="entry name" value="Lys-tRNA-ligase_II_N"/>
</dbReference>
<evidence type="ECO:0000256" key="8">
    <source>
        <dbReference type="ARBA" id="ARBA00022840"/>
    </source>
</evidence>
<evidence type="ECO:0000256" key="10">
    <source>
        <dbReference type="ARBA" id="ARBA00023146"/>
    </source>
</evidence>
<comment type="caution">
    <text evidence="18">The sequence shown here is derived from an EMBL/GenBank/DDBJ whole genome shotgun (WGS) entry which is preliminary data.</text>
</comment>
<dbReference type="NCBIfam" id="NF001756">
    <property type="entry name" value="PRK00484.1"/>
    <property type="match status" value="1"/>
</dbReference>
<evidence type="ECO:0000256" key="4">
    <source>
        <dbReference type="ARBA" id="ARBA00015745"/>
    </source>
</evidence>
<dbReference type="GO" id="GO:0005739">
    <property type="term" value="C:mitochondrion"/>
    <property type="evidence" value="ECO:0007669"/>
    <property type="project" value="TreeGrafter"/>
</dbReference>
<dbReference type="EC" id="6.1.1.6" evidence="3 13"/>
<dbReference type="InterPro" id="IPR002313">
    <property type="entry name" value="Lys-tRNA-ligase_II"/>
</dbReference>
<dbReference type="InterPro" id="IPR012340">
    <property type="entry name" value="NA-bd_OB-fold"/>
</dbReference>
<dbReference type="Pfam" id="PF01336">
    <property type="entry name" value="tRNA_anti-codon"/>
    <property type="match status" value="1"/>
</dbReference>
<feature type="compositionally biased region" description="Basic and acidic residues" evidence="15">
    <location>
        <begin position="374"/>
        <end position="395"/>
    </location>
</feature>
<keyword evidence="6" id="KW-0436">Ligase</keyword>
<dbReference type="Proteomes" id="UP000663872">
    <property type="component" value="Unassembled WGS sequence"/>
</dbReference>
<feature type="compositionally biased region" description="Low complexity" evidence="15">
    <location>
        <begin position="396"/>
        <end position="405"/>
    </location>
</feature>
<evidence type="ECO:0000256" key="13">
    <source>
        <dbReference type="RuleBase" id="RU003748"/>
    </source>
</evidence>
<keyword evidence="16" id="KW-0472">Membrane</keyword>
<sequence length="951" mass="108244">MSFLRRLFKFRIFKFRTTLTDELEDLHSELTNLQQSLTQTRLRQRQWTKLFAIYAILAYLITNATYYTLFFPQDVVVQAYAIITSVAIAVLLYGIHWVIRWYFRTIIQMKEEKLGLFNDRKQELFEEVKNKETYAIAKNLLEKYGEKVTPEVRSPTMNEPQQRVSIKPPIVGAEKPLVSVMSPNTSLFENGNQQLQTPVRDGPTRLAAGVTPGKLPRAILPPQRTFWGAILDTIVGDGPSKRYALICKSCNSHNGMALEEEFEYLSFRCAYCNYFNGARKHKPVFNPDLLNSTLTQNGNNLERMEISATDSADPINQSRLTRRSIRVPMTNNGARSRSISIENIRATISSKREPNMSSAAASDKTDEQGSTQEKISKNELKRQLKAHQKAEEKAQKAAAATPAPTTNSDKPAVVTAAATENDDQDIDPNEYYKMRLHHIQQLKKAGETVYPHKYNVSIALRDFIDKYSYLKNEETNDDIVSVAGRIYSKRSSGTKLYFYDLHSDSVKIQIMANLKFYHNEEEFATVNDRIRRGDIVGAKGKPTRTKKGELSLIPTELIILTPTLHQLPSLHFGLKDKETRFRQRYLDLMINDSVRQKFVVKAKIINYVRQFLNTLGFLEVETPMMNMIAGGAAAKPFVTYHNDLDMKLFMRVAPELYLKMLVVGGLDRVYEIGRVFRNEGIDMTHNPEFTICEFYMAYADYNDLMALTEKLISGLVKQLFGTYKITYHVNGLDQAPVEIDFTPPFKRLDLIGDLEKATGEKFPPATELSTPIANVFLDTLCKRHDIECTNPRTTARLIDKLAGHFLETQCLNPTFLCNHPQLMSPLAKYHRSIPGLTERFELFICYKETCNAYTELNDPIVQREMFELQAKDKDAGDDEAQLIDENFCTALEYGLPPTGGWGLGIDRLTMMLTNSNNIKEVLLFPAVKPYKEGEEQQQQKAGGATTDTATN</sequence>
<evidence type="ECO:0000256" key="2">
    <source>
        <dbReference type="ARBA" id="ARBA00008226"/>
    </source>
</evidence>
<evidence type="ECO:0000259" key="17">
    <source>
        <dbReference type="PROSITE" id="PS50862"/>
    </source>
</evidence>
<proteinExistence type="inferred from homology"/>
<evidence type="ECO:0000256" key="14">
    <source>
        <dbReference type="SAM" id="Coils"/>
    </source>
</evidence>
<comment type="similarity">
    <text evidence="2">Belongs to the class-II aminoacyl-tRNA synthetase family.</text>
</comment>
<dbReference type="InterPro" id="IPR004365">
    <property type="entry name" value="NA-bd_OB_tRNA"/>
</dbReference>
<dbReference type="PRINTS" id="PR00982">
    <property type="entry name" value="TRNASYNTHLYS"/>
</dbReference>